<evidence type="ECO:0000259" key="10">
    <source>
        <dbReference type="SMART" id="SM00382"/>
    </source>
</evidence>
<feature type="domain" description="AAA+ ATPase" evidence="10">
    <location>
        <begin position="100"/>
        <end position="244"/>
    </location>
</feature>
<keyword evidence="3" id="KW-0378">Hydrolase</keyword>
<dbReference type="GO" id="GO:0006614">
    <property type="term" value="P:SRP-dependent cotranslational protein targeting to membrane"/>
    <property type="evidence" value="ECO:0007669"/>
    <property type="project" value="InterPro"/>
</dbReference>
<evidence type="ECO:0000256" key="8">
    <source>
        <dbReference type="ARBA" id="ARBA00035672"/>
    </source>
</evidence>
<feature type="domain" description="Signal recognition particle SRP54 helical bundle" evidence="12">
    <location>
        <begin position="1"/>
        <end position="86"/>
    </location>
</feature>
<evidence type="ECO:0000256" key="4">
    <source>
        <dbReference type="ARBA" id="ARBA00022884"/>
    </source>
</evidence>
<evidence type="ECO:0000256" key="6">
    <source>
        <dbReference type="ARBA" id="ARBA00023135"/>
    </source>
</evidence>
<comment type="caution">
    <text evidence="13">The sequence shown here is derived from an EMBL/GenBank/DDBJ whole genome shotgun (WGS) entry which is preliminary data.</text>
</comment>
<dbReference type="SMART" id="SM00382">
    <property type="entry name" value="AAA"/>
    <property type="match status" value="1"/>
</dbReference>
<evidence type="ECO:0000256" key="9">
    <source>
        <dbReference type="ARBA" id="ARBA00048027"/>
    </source>
</evidence>
<sequence>MFESLSEKLQTLFKKLRGQGRLTEEAIADALREVRRALLEADVALPVVKEFVARVKEQVVGQEVAAGLNPAQQLVKAVHEELVRLLGGEHSPLAQPVPGGPAIILMVGLQGSGKTTTSAKLALHLRRQGRRPLLAACDVYRPAAVKQLEVLGKQIDVPVHAPDMSAERPDPVAIAGAALAQARAESHDVLIVDTAGRLHVDEEMMAEVRHLKETLQPGEILLVVDAMMGQDAVRTAESFHGDLTLTGVILSKLDGDTRGGAALSVKQVTGCPIKFAAVGEKLDALEAFHPDRIATRILGMGDVLTLIEKAQQAITPEQAKEMERKFRKAEFSLEDFQEQLGQIKKMGSVEQILGMLPIPGLSTAMKKEDLAKG</sequence>
<dbReference type="PANTHER" id="PTHR11564">
    <property type="entry name" value="SIGNAL RECOGNITION PARTICLE 54K PROTEIN SRP54"/>
    <property type="match status" value="1"/>
</dbReference>
<dbReference type="Gene3D" id="1.10.260.30">
    <property type="entry name" value="Signal recognition particle, SRP54 subunit, M-domain"/>
    <property type="match status" value="1"/>
</dbReference>
<reference evidence="13 14" key="1">
    <citation type="submission" date="2019-03" db="EMBL/GenBank/DDBJ databases">
        <title>Lake Tanganyika Metagenome-Assembled Genomes (MAGs).</title>
        <authorList>
            <person name="Tran P."/>
        </authorList>
    </citation>
    <scope>NUCLEOTIDE SEQUENCE [LARGE SCALE GENOMIC DNA]</scope>
    <source>
        <strain evidence="13">K_DeepCast_65m_m2_236</strain>
    </source>
</reference>
<keyword evidence="2" id="KW-0547">Nucleotide-binding</keyword>
<keyword evidence="5" id="KW-0342">GTP-binding</keyword>
<evidence type="ECO:0000259" key="12">
    <source>
        <dbReference type="SMART" id="SM00963"/>
    </source>
</evidence>
<evidence type="ECO:0000256" key="3">
    <source>
        <dbReference type="ARBA" id="ARBA00022801"/>
    </source>
</evidence>
<dbReference type="Gene3D" id="1.20.120.140">
    <property type="entry name" value="Signal recognition particle SRP54, nucleotide-binding domain"/>
    <property type="match status" value="1"/>
</dbReference>
<dbReference type="GO" id="GO:0003924">
    <property type="term" value="F:GTPase activity"/>
    <property type="evidence" value="ECO:0007669"/>
    <property type="project" value="InterPro"/>
</dbReference>
<evidence type="ECO:0000256" key="1">
    <source>
        <dbReference type="ARBA" id="ARBA00005450"/>
    </source>
</evidence>
<keyword evidence="6" id="KW-0733">Signal recognition particle</keyword>
<dbReference type="EMBL" id="VGJX01000698">
    <property type="protein sequence ID" value="MBM3275739.1"/>
    <property type="molecule type" value="Genomic_DNA"/>
</dbReference>
<dbReference type="Proteomes" id="UP000703893">
    <property type="component" value="Unassembled WGS sequence"/>
</dbReference>
<dbReference type="FunFam" id="3.40.50.300:FF:000022">
    <property type="entry name" value="Signal recognition particle 54 kDa subunit"/>
    <property type="match status" value="1"/>
</dbReference>
<protein>
    <recommendedName>
        <fullName evidence="8">signal-recognition-particle GTPase</fullName>
        <ecNumber evidence="8">3.6.5.4</ecNumber>
    </recommendedName>
</protein>
<dbReference type="SMART" id="SM00963">
    <property type="entry name" value="SRP54_N"/>
    <property type="match status" value="1"/>
</dbReference>
<comment type="catalytic activity">
    <reaction evidence="9">
        <text>GTP + H2O = GDP + phosphate + H(+)</text>
        <dbReference type="Rhea" id="RHEA:19669"/>
        <dbReference type="ChEBI" id="CHEBI:15377"/>
        <dbReference type="ChEBI" id="CHEBI:15378"/>
        <dbReference type="ChEBI" id="CHEBI:37565"/>
        <dbReference type="ChEBI" id="CHEBI:43474"/>
        <dbReference type="ChEBI" id="CHEBI:58189"/>
        <dbReference type="EC" id="3.6.5.4"/>
    </reaction>
</comment>
<dbReference type="InterPro" id="IPR003593">
    <property type="entry name" value="AAA+_ATPase"/>
</dbReference>
<dbReference type="InterPro" id="IPR027417">
    <property type="entry name" value="P-loop_NTPase"/>
</dbReference>
<evidence type="ECO:0000256" key="2">
    <source>
        <dbReference type="ARBA" id="ARBA00022741"/>
    </source>
</evidence>
<evidence type="ECO:0000313" key="13">
    <source>
        <dbReference type="EMBL" id="MBM3275739.1"/>
    </source>
</evidence>
<name>A0A937X4G7_9BACT</name>
<dbReference type="Pfam" id="PF02978">
    <property type="entry name" value="SRP_SPB"/>
    <property type="match status" value="1"/>
</dbReference>
<dbReference type="NCBIfam" id="TIGR00959">
    <property type="entry name" value="ffh"/>
    <property type="match status" value="1"/>
</dbReference>
<dbReference type="CDD" id="cd18539">
    <property type="entry name" value="SRP_G"/>
    <property type="match status" value="1"/>
</dbReference>
<evidence type="ECO:0000256" key="7">
    <source>
        <dbReference type="ARBA" id="ARBA00023274"/>
    </source>
</evidence>
<feature type="domain" description="SRP54-type proteins GTP-binding" evidence="11">
    <location>
        <begin position="101"/>
        <end position="299"/>
    </location>
</feature>
<evidence type="ECO:0000256" key="5">
    <source>
        <dbReference type="ARBA" id="ARBA00023134"/>
    </source>
</evidence>
<feature type="non-terminal residue" evidence="13">
    <location>
        <position position="373"/>
    </location>
</feature>
<dbReference type="Gene3D" id="3.40.50.300">
    <property type="entry name" value="P-loop containing nucleotide triphosphate hydrolases"/>
    <property type="match status" value="1"/>
</dbReference>
<dbReference type="InterPro" id="IPR013822">
    <property type="entry name" value="Signal_recog_particl_SRP54_hlx"/>
</dbReference>
<dbReference type="SMART" id="SM00962">
    <property type="entry name" value="SRP54"/>
    <property type="match status" value="1"/>
</dbReference>
<dbReference type="Pfam" id="PF02881">
    <property type="entry name" value="SRP54_N"/>
    <property type="match status" value="1"/>
</dbReference>
<dbReference type="InterPro" id="IPR022941">
    <property type="entry name" value="SRP54"/>
</dbReference>
<dbReference type="InterPro" id="IPR042101">
    <property type="entry name" value="SRP54_N_sf"/>
</dbReference>
<comment type="similarity">
    <text evidence="1">Belongs to the GTP-binding SRP family. SRP54 subfamily.</text>
</comment>
<keyword evidence="4" id="KW-0694">RNA-binding</keyword>
<dbReference type="GO" id="GO:0005525">
    <property type="term" value="F:GTP binding"/>
    <property type="evidence" value="ECO:0007669"/>
    <property type="project" value="UniProtKB-KW"/>
</dbReference>
<gene>
    <name evidence="13" type="primary">ffh</name>
    <name evidence="13" type="ORF">FJZ00_11340</name>
</gene>
<evidence type="ECO:0000259" key="11">
    <source>
        <dbReference type="SMART" id="SM00962"/>
    </source>
</evidence>
<dbReference type="SUPFAM" id="SSF52540">
    <property type="entry name" value="P-loop containing nucleoside triphosphate hydrolases"/>
    <property type="match status" value="1"/>
</dbReference>
<organism evidence="13 14">
    <name type="scientific">Candidatus Tanganyikabacteria bacterium</name>
    <dbReference type="NCBI Taxonomy" id="2961651"/>
    <lineage>
        <taxon>Bacteria</taxon>
        <taxon>Bacillati</taxon>
        <taxon>Candidatus Sericytochromatia</taxon>
        <taxon>Candidatus Tanganyikabacteria</taxon>
    </lineage>
</organism>
<proteinExistence type="inferred from homology"/>
<keyword evidence="7" id="KW-0687">Ribonucleoprotein</keyword>
<evidence type="ECO:0000313" key="14">
    <source>
        <dbReference type="Proteomes" id="UP000703893"/>
    </source>
</evidence>
<dbReference type="Pfam" id="PF00448">
    <property type="entry name" value="SRP54"/>
    <property type="match status" value="1"/>
</dbReference>
<dbReference type="EC" id="3.6.5.4" evidence="8"/>
<dbReference type="InterPro" id="IPR036891">
    <property type="entry name" value="Signal_recog_part_SRP54_M_sf"/>
</dbReference>
<dbReference type="PANTHER" id="PTHR11564:SF5">
    <property type="entry name" value="SIGNAL RECOGNITION PARTICLE SUBUNIT SRP54"/>
    <property type="match status" value="1"/>
</dbReference>
<dbReference type="AlphaFoldDB" id="A0A937X4G7"/>
<dbReference type="GO" id="GO:0048500">
    <property type="term" value="C:signal recognition particle"/>
    <property type="evidence" value="ECO:0007669"/>
    <property type="project" value="InterPro"/>
</dbReference>
<dbReference type="InterPro" id="IPR004780">
    <property type="entry name" value="SRP"/>
</dbReference>
<dbReference type="GO" id="GO:0008312">
    <property type="term" value="F:7S RNA binding"/>
    <property type="evidence" value="ECO:0007669"/>
    <property type="project" value="InterPro"/>
</dbReference>
<accession>A0A937X4G7</accession>
<dbReference type="InterPro" id="IPR000897">
    <property type="entry name" value="SRP54_GTPase_dom"/>
</dbReference>
<dbReference type="InterPro" id="IPR004125">
    <property type="entry name" value="Signal_recog_particle_SRP54_M"/>
</dbReference>